<dbReference type="Gene3D" id="3.30.70.2970">
    <property type="entry name" value="Protein of unknown function (DUF541), domain 2"/>
    <property type="match status" value="1"/>
</dbReference>
<dbReference type="Proteomes" id="UP000682733">
    <property type="component" value="Unassembled WGS sequence"/>
</dbReference>
<evidence type="ECO:0000313" key="8">
    <source>
        <dbReference type="Proteomes" id="UP000682733"/>
    </source>
</evidence>
<dbReference type="PANTHER" id="PTHR18842:SF2">
    <property type="entry name" value="INTERLEUKIN-1 RECEPTOR-ASSOCIATED KINASE 1-BINDING PROTEIN 1"/>
    <property type="match status" value="1"/>
</dbReference>
<evidence type="ECO:0000256" key="5">
    <source>
        <dbReference type="ARBA" id="ARBA00023242"/>
    </source>
</evidence>
<evidence type="ECO:0000256" key="4">
    <source>
        <dbReference type="ARBA" id="ARBA00022490"/>
    </source>
</evidence>
<comment type="similarity">
    <text evidence="3">Belongs to the IRAK1BP1 family.</text>
</comment>
<dbReference type="EMBL" id="CAJNOK010007133">
    <property type="protein sequence ID" value="CAF1025464.1"/>
    <property type="molecule type" value="Genomic_DNA"/>
</dbReference>
<keyword evidence="4" id="KW-0963">Cytoplasm</keyword>
<organism evidence="7 8">
    <name type="scientific">Didymodactylos carnosus</name>
    <dbReference type="NCBI Taxonomy" id="1234261"/>
    <lineage>
        <taxon>Eukaryota</taxon>
        <taxon>Metazoa</taxon>
        <taxon>Spiralia</taxon>
        <taxon>Gnathifera</taxon>
        <taxon>Rotifera</taxon>
        <taxon>Eurotatoria</taxon>
        <taxon>Bdelloidea</taxon>
        <taxon>Philodinida</taxon>
        <taxon>Philodinidae</taxon>
        <taxon>Didymodactylos</taxon>
    </lineage>
</organism>
<dbReference type="EMBL" id="CAJOBA010007145">
    <property type="protein sequence ID" value="CAF3793935.1"/>
    <property type="molecule type" value="Genomic_DNA"/>
</dbReference>
<dbReference type="Gene3D" id="3.30.110.170">
    <property type="entry name" value="Protein of unknown function (DUF541), domain 1"/>
    <property type="match status" value="1"/>
</dbReference>
<reference evidence="7" key="1">
    <citation type="submission" date="2021-02" db="EMBL/GenBank/DDBJ databases">
        <authorList>
            <person name="Nowell W R."/>
        </authorList>
    </citation>
    <scope>NUCLEOTIDE SEQUENCE</scope>
</reference>
<dbReference type="GO" id="GO:0043123">
    <property type="term" value="P:positive regulation of canonical NF-kappaB signal transduction"/>
    <property type="evidence" value="ECO:0007669"/>
    <property type="project" value="InterPro"/>
</dbReference>
<name>A0A8S2JD52_9BILA</name>
<evidence type="ECO:0008006" key="9">
    <source>
        <dbReference type="Google" id="ProtNLM"/>
    </source>
</evidence>
<accession>A0A8S2JD52</accession>
<comment type="caution">
    <text evidence="7">The sequence shown here is derived from an EMBL/GenBank/DDBJ whole genome shotgun (WGS) entry which is preliminary data.</text>
</comment>
<dbReference type="PANTHER" id="PTHR18842">
    <property type="entry name" value="INTERLEUKIN-1 RECEPTOR-ASSOCIATED KINASE 1-BINDING PROTEIN 1"/>
    <property type="match status" value="1"/>
</dbReference>
<dbReference type="GO" id="GO:0006955">
    <property type="term" value="P:immune response"/>
    <property type="evidence" value="ECO:0007669"/>
    <property type="project" value="InterPro"/>
</dbReference>
<evidence type="ECO:0000313" key="7">
    <source>
        <dbReference type="EMBL" id="CAF3793935.1"/>
    </source>
</evidence>
<dbReference type="Proteomes" id="UP000677228">
    <property type="component" value="Unassembled WGS sequence"/>
</dbReference>
<protein>
    <recommendedName>
        <fullName evidence="9">Interleukin-1 receptor-associated kinase 1-binding protein 1</fullName>
    </recommendedName>
</protein>
<evidence type="ECO:0000256" key="3">
    <source>
        <dbReference type="ARBA" id="ARBA00005509"/>
    </source>
</evidence>
<dbReference type="AlphaFoldDB" id="A0A8S2JD52"/>
<comment type="subcellular location">
    <subcellularLocation>
        <location evidence="2">Cytoplasm</location>
    </subcellularLocation>
    <subcellularLocation>
        <location evidence="1">Nucleus</location>
    </subcellularLocation>
</comment>
<sequence length="263" mass="29931">MRREENIAYISSNRPSSLNIVPKNRSYNDEQMRGALIFSDANSQRQITVSGMGEFSLPPDRVKLILIISSTKSNVEEAKISVQRRLRYVEQTLRNFGVKDQDKTVMQSTQRRDTMYEVVAEVNAIFMDFSRFQLAHNTMVEKLDTPVVRVLEPQFFHSTLRLENLKRQASVQAIRNAKHIAEDVARTVGLHVGKPTIVSEDSYQEKEGVPLSNNADNVNNIGMMHTFQNLVNARIVTVNVSLSVTFELKVQERHRSKKNAAAL</sequence>
<proteinExistence type="inferred from homology"/>
<dbReference type="InterPro" id="IPR030312">
    <property type="entry name" value="IRAK1BP1"/>
</dbReference>
<dbReference type="InterPro" id="IPR007497">
    <property type="entry name" value="SIMPL/DUF541"/>
</dbReference>
<dbReference type="GO" id="GO:0005634">
    <property type="term" value="C:nucleus"/>
    <property type="evidence" value="ECO:0007669"/>
    <property type="project" value="UniProtKB-SubCell"/>
</dbReference>
<gene>
    <name evidence="6" type="ORF">OVA965_LOCUS15721</name>
    <name evidence="7" type="ORF">TMI583_LOCUS15731</name>
</gene>
<keyword evidence="5" id="KW-0539">Nucleus</keyword>
<dbReference type="GO" id="GO:0005737">
    <property type="term" value="C:cytoplasm"/>
    <property type="evidence" value="ECO:0007669"/>
    <property type="project" value="UniProtKB-SubCell"/>
</dbReference>
<evidence type="ECO:0000256" key="1">
    <source>
        <dbReference type="ARBA" id="ARBA00004123"/>
    </source>
</evidence>
<evidence type="ECO:0000256" key="2">
    <source>
        <dbReference type="ARBA" id="ARBA00004496"/>
    </source>
</evidence>
<evidence type="ECO:0000313" key="6">
    <source>
        <dbReference type="EMBL" id="CAF1025464.1"/>
    </source>
</evidence>
<dbReference type="Pfam" id="PF04402">
    <property type="entry name" value="SIMPL"/>
    <property type="match status" value="1"/>
</dbReference>